<evidence type="ECO:0000256" key="1">
    <source>
        <dbReference type="ARBA" id="ARBA00005480"/>
    </source>
</evidence>
<keyword evidence="6" id="KW-1185">Reference proteome</keyword>
<reference evidence="5 6" key="1">
    <citation type="submission" date="2024-09" db="EMBL/GenBank/DDBJ databases">
        <title>A chromosome-level genome assembly of Gray's grenadier anchovy, Coilia grayii.</title>
        <authorList>
            <person name="Fu Z."/>
        </authorList>
    </citation>
    <scope>NUCLEOTIDE SEQUENCE [LARGE SCALE GENOMIC DNA]</scope>
    <source>
        <strain evidence="5">G4</strain>
        <tissue evidence="5">Muscle</tissue>
    </source>
</reference>
<comment type="caution">
    <text evidence="5">The sequence shown here is derived from an EMBL/GenBank/DDBJ whole genome shotgun (WGS) entry which is preliminary data.</text>
</comment>
<keyword evidence="2" id="KW-0810">Translation regulation</keyword>
<keyword evidence="3" id="KW-0652">Protein synthesis inhibitor</keyword>
<dbReference type="GO" id="GO:0017148">
    <property type="term" value="P:negative regulation of translation"/>
    <property type="evidence" value="ECO:0007669"/>
    <property type="project" value="UniProtKB-KW"/>
</dbReference>
<dbReference type="Pfam" id="PF05456">
    <property type="entry name" value="eIF_4EBP"/>
    <property type="match status" value="1"/>
</dbReference>
<dbReference type="AlphaFoldDB" id="A0ABD1KSC7"/>
<dbReference type="InterPro" id="IPR008606">
    <property type="entry name" value="EIF4EBP"/>
</dbReference>
<feature type="region of interest" description="Disordered" evidence="4">
    <location>
        <begin position="1"/>
        <end position="35"/>
    </location>
</feature>
<dbReference type="PANTHER" id="PTHR12669:SF15">
    <property type="entry name" value="CHROMOSOME 8 OPEN READING FRAME 88"/>
    <property type="match status" value="1"/>
</dbReference>
<evidence type="ECO:0000256" key="4">
    <source>
        <dbReference type="SAM" id="MobiDB-lite"/>
    </source>
</evidence>
<evidence type="ECO:0000256" key="3">
    <source>
        <dbReference type="ARBA" id="ARBA00023193"/>
    </source>
</evidence>
<protein>
    <submittedName>
        <fullName evidence="5">Uncharacterized protein</fullName>
    </submittedName>
</protein>
<sequence length="133" mass="15649">MEVSRRRMRHLEPARPLRRLNAEQDQPSYADLESFPPSQCSSFNRIEVEEFYEILQLHSKTFATKKERISYSREFLLQAASSPMARRRPDFLPEHPVVLNKARVQDVRRLILCTTSPGKEDLSVQESEKNFTR</sequence>
<gene>
    <name evidence="5" type="ORF">ACEWY4_003677</name>
</gene>
<proteinExistence type="inferred from homology"/>
<evidence type="ECO:0000313" key="6">
    <source>
        <dbReference type="Proteomes" id="UP001591681"/>
    </source>
</evidence>
<accession>A0ABD1KSC7</accession>
<evidence type="ECO:0000313" key="5">
    <source>
        <dbReference type="EMBL" id="KAL2101916.1"/>
    </source>
</evidence>
<comment type="similarity">
    <text evidence="1">Belongs to the eIF4E-binding protein family.</text>
</comment>
<evidence type="ECO:0000256" key="2">
    <source>
        <dbReference type="ARBA" id="ARBA00022845"/>
    </source>
</evidence>
<dbReference type="PANTHER" id="PTHR12669">
    <property type="entry name" value="EUKARYOTIC TRANSLATION INITIATION FACTOR 4E-BINDING PROTEIN"/>
    <property type="match status" value="1"/>
</dbReference>
<dbReference type="Proteomes" id="UP001591681">
    <property type="component" value="Unassembled WGS sequence"/>
</dbReference>
<organism evidence="5 6">
    <name type="scientific">Coilia grayii</name>
    <name type="common">Gray's grenadier anchovy</name>
    <dbReference type="NCBI Taxonomy" id="363190"/>
    <lineage>
        <taxon>Eukaryota</taxon>
        <taxon>Metazoa</taxon>
        <taxon>Chordata</taxon>
        <taxon>Craniata</taxon>
        <taxon>Vertebrata</taxon>
        <taxon>Euteleostomi</taxon>
        <taxon>Actinopterygii</taxon>
        <taxon>Neopterygii</taxon>
        <taxon>Teleostei</taxon>
        <taxon>Clupei</taxon>
        <taxon>Clupeiformes</taxon>
        <taxon>Clupeoidei</taxon>
        <taxon>Engraulidae</taxon>
        <taxon>Coilinae</taxon>
        <taxon>Coilia</taxon>
    </lineage>
</organism>
<name>A0ABD1KSC7_9TELE</name>
<dbReference type="EMBL" id="JBHFQA010000003">
    <property type="protein sequence ID" value="KAL2101916.1"/>
    <property type="molecule type" value="Genomic_DNA"/>
</dbReference>